<keyword evidence="4" id="KW-0858">Xylan degradation</keyword>
<keyword evidence="6" id="KW-0378">Hydrolase</keyword>
<comment type="function">
    <text evidence="9">Involved in degradation of plant cell walls. Hydrolyzes the feruloyl-arabinose ester bond in arabinoxylans, and the feruloyl-galactose ester bond in pectin. Active against paranitrophenyl-acetate, methyl ferulate and wheat arabinoxylan.</text>
</comment>
<dbReference type="InterPro" id="IPR029058">
    <property type="entry name" value="AB_hydrolase_fold"/>
</dbReference>
<evidence type="ECO:0000256" key="5">
    <source>
        <dbReference type="ARBA" id="ARBA00022729"/>
    </source>
</evidence>
<evidence type="ECO:0000313" key="11">
    <source>
        <dbReference type="Proteomes" id="UP001189429"/>
    </source>
</evidence>
<evidence type="ECO:0008006" key="12">
    <source>
        <dbReference type="Google" id="ProtNLM"/>
    </source>
</evidence>
<organism evidence="10 11">
    <name type="scientific">Prorocentrum cordatum</name>
    <dbReference type="NCBI Taxonomy" id="2364126"/>
    <lineage>
        <taxon>Eukaryota</taxon>
        <taxon>Sar</taxon>
        <taxon>Alveolata</taxon>
        <taxon>Dinophyceae</taxon>
        <taxon>Prorocentrales</taxon>
        <taxon>Prorocentraceae</taxon>
        <taxon>Prorocentrum</taxon>
    </lineage>
</organism>
<evidence type="ECO:0000256" key="4">
    <source>
        <dbReference type="ARBA" id="ARBA00022651"/>
    </source>
</evidence>
<dbReference type="EMBL" id="CAUYUJ010018506">
    <property type="protein sequence ID" value="CAK0884144.1"/>
    <property type="molecule type" value="Genomic_DNA"/>
</dbReference>
<dbReference type="Proteomes" id="UP001189429">
    <property type="component" value="Unassembled WGS sequence"/>
</dbReference>
<comment type="caution">
    <text evidence="10">The sequence shown here is derived from an EMBL/GenBank/DDBJ whole genome shotgun (WGS) entry which is preliminary data.</text>
</comment>
<evidence type="ECO:0000313" key="10">
    <source>
        <dbReference type="EMBL" id="CAK0884144.1"/>
    </source>
</evidence>
<keyword evidence="7" id="KW-0119">Carbohydrate metabolism</keyword>
<comment type="similarity">
    <text evidence="2">Belongs to the faeC family.</text>
</comment>
<dbReference type="Gene3D" id="3.40.50.1820">
    <property type="entry name" value="alpha/beta hydrolase"/>
    <property type="match status" value="1"/>
</dbReference>
<keyword evidence="8" id="KW-0624">Polysaccharide degradation</keyword>
<keyword evidence="5" id="KW-0732">Signal</keyword>
<name>A0ABN9WFI2_9DINO</name>
<reference evidence="10" key="1">
    <citation type="submission" date="2023-10" db="EMBL/GenBank/DDBJ databases">
        <authorList>
            <person name="Chen Y."/>
            <person name="Shah S."/>
            <person name="Dougan E. K."/>
            <person name="Thang M."/>
            <person name="Chan C."/>
        </authorList>
    </citation>
    <scope>NUCLEOTIDE SEQUENCE [LARGE SCALE GENOMIC DNA]</scope>
</reference>
<gene>
    <name evidence="10" type="ORF">PCOR1329_LOCUS66167</name>
</gene>
<feature type="non-terminal residue" evidence="10">
    <location>
        <position position="1"/>
    </location>
</feature>
<sequence>ALEGIDRIRRRKDAVSLHARSGTSARRAAPPLLAHRASARRRLLSTARPPGIRTHLRKLMFASLFLLRRMLNVALHSQVEDPSLPDDVEYTRVAQGRRLPIDLADVRCVGFSRGARFCSRLASQLSSFLAGVAAVGGVRFPEPNNATRPMPIIAFHGTDDPVNPIRGSGDPSYWHSSVDAAVRRWARFNGCEESSRSQAAGVVTISHTKCADGADVRLLRMAGAGHTWPGSHFGYDKEAGSTSLAIDANQVMYRFFADHPRPRGECGKPLPGSDCYQHVKQAMDEAILTHPDRYPGLTPRSSFEDVQLLCRQFFYADCPEPCGHRANDSATHPIVQKPKPPGSSRVPMARRERHLHELLWTGEVWQWQWAVFGLAPLFVLGGCIAGARRTAGAGSLVADASEELCAGTEADVGLLSSSN</sequence>
<dbReference type="InterPro" id="IPR043595">
    <property type="entry name" value="FaeB/C/D"/>
</dbReference>
<evidence type="ECO:0000256" key="7">
    <source>
        <dbReference type="ARBA" id="ARBA00023277"/>
    </source>
</evidence>
<dbReference type="PANTHER" id="PTHR38050">
    <property type="match status" value="1"/>
</dbReference>
<evidence type="ECO:0000256" key="1">
    <source>
        <dbReference type="ARBA" id="ARBA00004613"/>
    </source>
</evidence>
<evidence type="ECO:0000256" key="3">
    <source>
        <dbReference type="ARBA" id="ARBA00022525"/>
    </source>
</evidence>
<evidence type="ECO:0000256" key="2">
    <source>
        <dbReference type="ARBA" id="ARBA00010278"/>
    </source>
</evidence>
<accession>A0ABN9WFI2</accession>
<evidence type="ECO:0000256" key="6">
    <source>
        <dbReference type="ARBA" id="ARBA00022801"/>
    </source>
</evidence>
<keyword evidence="3" id="KW-0964">Secreted</keyword>
<dbReference type="SUPFAM" id="SSF53474">
    <property type="entry name" value="alpha/beta-Hydrolases"/>
    <property type="match status" value="1"/>
</dbReference>
<evidence type="ECO:0000256" key="8">
    <source>
        <dbReference type="ARBA" id="ARBA00023326"/>
    </source>
</evidence>
<keyword evidence="11" id="KW-1185">Reference proteome</keyword>
<comment type="subcellular location">
    <subcellularLocation>
        <location evidence="1">Secreted</location>
    </subcellularLocation>
</comment>
<proteinExistence type="inferred from homology"/>
<protein>
    <recommendedName>
        <fullName evidence="12">Feruloyl esterase</fullName>
    </recommendedName>
</protein>
<evidence type="ECO:0000256" key="9">
    <source>
        <dbReference type="ARBA" id="ARBA00025250"/>
    </source>
</evidence>
<dbReference type="PANTHER" id="PTHR38050:SF1">
    <property type="entry name" value="FERULOYL ESTERASE C"/>
    <property type="match status" value="1"/>
</dbReference>